<dbReference type="InterPro" id="IPR029188">
    <property type="entry name" value="Rrp14_N"/>
</dbReference>
<sequence length="170" mass="19411">MTTPRSVLRASLEKHNAAFESLLRLIPPEFYIEQPVNTEQWKSRFQKHTKKEAANKQAVKEATKKAKRQKLDPANHKTILDIQQEGEASKAASKKGKGKEKAAPQSDSEEEVSDDDVEKDYSKRSAMAVDEEDQPHPPIKPMKRESVANLREKLHTRIEELRQGRKAVPY</sequence>
<gene>
    <name evidence="3" type="ORF">M407DRAFT_203176</name>
</gene>
<protein>
    <recommendedName>
        <fullName evidence="2">Ribosomal RNA-processing protein 14 N-terminal domain-containing protein</fullName>
    </recommendedName>
</protein>
<dbReference type="InterPro" id="IPR007019">
    <property type="entry name" value="SURF6"/>
</dbReference>
<name>A0A0C3L255_9AGAM</name>
<dbReference type="AlphaFoldDB" id="A0A0C3L255"/>
<evidence type="ECO:0000256" key="1">
    <source>
        <dbReference type="SAM" id="MobiDB-lite"/>
    </source>
</evidence>
<dbReference type="EMBL" id="KN823815">
    <property type="protein sequence ID" value="KIO15792.1"/>
    <property type="molecule type" value="Genomic_DNA"/>
</dbReference>
<dbReference type="HOGENOM" id="CLU_1571771_0_0_1"/>
<dbReference type="GO" id="GO:0003677">
    <property type="term" value="F:DNA binding"/>
    <property type="evidence" value="ECO:0007669"/>
    <property type="project" value="TreeGrafter"/>
</dbReference>
<reference evidence="4" key="2">
    <citation type="submission" date="2015-01" db="EMBL/GenBank/DDBJ databases">
        <title>Evolutionary Origins and Diversification of the Mycorrhizal Mutualists.</title>
        <authorList>
            <consortium name="DOE Joint Genome Institute"/>
            <consortium name="Mycorrhizal Genomics Consortium"/>
            <person name="Kohler A."/>
            <person name="Kuo A."/>
            <person name="Nagy L.G."/>
            <person name="Floudas D."/>
            <person name="Copeland A."/>
            <person name="Barry K.W."/>
            <person name="Cichocki N."/>
            <person name="Veneault-Fourrey C."/>
            <person name="LaButti K."/>
            <person name="Lindquist E.A."/>
            <person name="Lipzen A."/>
            <person name="Lundell T."/>
            <person name="Morin E."/>
            <person name="Murat C."/>
            <person name="Riley R."/>
            <person name="Ohm R."/>
            <person name="Sun H."/>
            <person name="Tunlid A."/>
            <person name="Henrissat B."/>
            <person name="Grigoriev I.V."/>
            <person name="Hibbett D.S."/>
            <person name="Martin F."/>
        </authorList>
    </citation>
    <scope>NUCLEOTIDE SEQUENCE [LARGE SCALE GENOMIC DNA]</scope>
    <source>
        <strain evidence="4">MUT 4182</strain>
    </source>
</reference>
<evidence type="ECO:0000313" key="3">
    <source>
        <dbReference type="EMBL" id="KIO15792.1"/>
    </source>
</evidence>
<evidence type="ECO:0000313" key="4">
    <source>
        <dbReference type="Proteomes" id="UP000054248"/>
    </source>
</evidence>
<dbReference type="GO" id="GO:0042274">
    <property type="term" value="P:ribosomal small subunit biogenesis"/>
    <property type="evidence" value="ECO:0007669"/>
    <property type="project" value="TreeGrafter"/>
</dbReference>
<dbReference type="GO" id="GO:0005730">
    <property type="term" value="C:nucleolus"/>
    <property type="evidence" value="ECO:0007669"/>
    <property type="project" value="TreeGrafter"/>
</dbReference>
<dbReference type="GO" id="GO:0042273">
    <property type="term" value="P:ribosomal large subunit biogenesis"/>
    <property type="evidence" value="ECO:0007669"/>
    <property type="project" value="TreeGrafter"/>
</dbReference>
<dbReference type="Pfam" id="PF15459">
    <property type="entry name" value="RRP14"/>
    <property type="match status" value="1"/>
</dbReference>
<dbReference type="Proteomes" id="UP000054248">
    <property type="component" value="Unassembled WGS sequence"/>
</dbReference>
<dbReference type="PANTHER" id="PTHR14369">
    <property type="entry name" value="SURFEIT LOCUS PROTEIN 6"/>
    <property type="match status" value="1"/>
</dbReference>
<accession>A0A0C3L255</accession>
<feature type="non-terminal residue" evidence="3">
    <location>
        <position position="170"/>
    </location>
</feature>
<dbReference type="STRING" id="1051891.A0A0C3L255"/>
<feature type="compositionally biased region" description="Basic and acidic residues" evidence="1">
    <location>
        <begin position="142"/>
        <end position="151"/>
    </location>
</feature>
<dbReference type="GO" id="GO:0003723">
    <property type="term" value="F:RNA binding"/>
    <property type="evidence" value="ECO:0007669"/>
    <property type="project" value="TreeGrafter"/>
</dbReference>
<proteinExistence type="predicted"/>
<keyword evidence="4" id="KW-1185">Reference proteome</keyword>
<dbReference type="PANTHER" id="PTHR14369:SF0">
    <property type="entry name" value="SURFEIT LOCUS PROTEIN 6"/>
    <property type="match status" value="1"/>
</dbReference>
<feature type="region of interest" description="Disordered" evidence="1">
    <location>
        <begin position="42"/>
        <end position="151"/>
    </location>
</feature>
<feature type="compositionally biased region" description="Acidic residues" evidence="1">
    <location>
        <begin position="107"/>
        <end position="118"/>
    </location>
</feature>
<feature type="domain" description="Ribosomal RNA-processing protein 14 N-terminal" evidence="2">
    <location>
        <begin position="11"/>
        <end position="74"/>
    </location>
</feature>
<organism evidence="3 4">
    <name type="scientific">Tulasnella calospora MUT 4182</name>
    <dbReference type="NCBI Taxonomy" id="1051891"/>
    <lineage>
        <taxon>Eukaryota</taxon>
        <taxon>Fungi</taxon>
        <taxon>Dikarya</taxon>
        <taxon>Basidiomycota</taxon>
        <taxon>Agaricomycotina</taxon>
        <taxon>Agaricomycetes</taxon>
        <taxon>Cantharellales</taxon>
        <taxon>Tulasnellaceae</taxon>
        <taxon>Tulasnella</taxon>
    </lineage>
</organism>
<feature type="compositionally biased region" description="Basic and acidic residues" evidence="1">
    <location>
        <begin position="51"/>
        <end position="79"/>
    </location>
</feature>
<dbReference type="OrthoDB" id="444809at2759"/>
<evidence type="ECO:0000259" key="2">
    <source>
        <dbReference type="Pfam" id="PF15459"/>
    </source>
</evidence>
<reference evidence="3 4" key="1">
    <citation type="submission" date="2014-04" db="EMBL/GenBank/DDBJ databases">
        <authorList>
            <consortium name="DOE Joint Genome Institute"/>
            <person name="Kuo A."/>
            <person name="Girlanda M."/>
            <person name="Perotto S."/>
            <person name="Kohler A."/>
            <person name="Nagy L.G."/>
            <person name="Floudas D."/>
            <person name="Copeland A."/>
            <person name="Barry K.W."/>
            <person name="Cichocki N."/>
            <person name="Veneault-Fourrey C."/>
            <person name="LaButti K."/>
            <person name="Lindquist E.A."/>
            <person name="Lipzen A."/>
            <person name="Lundell T."/>
            <person name="Morin E."/>
            <person name="Murat C."/>
            <person name="Sun H."/>
            <person name="Tunlid A."/>
            <person name="Henrissat B."/>
            <person name="Grigoriev I.V."/>
            <person name="Hibbett D.S."/>
            <person name="Martin F."/>
            <person name="Nordberg H.P."/>
            <person name="Cantor M.N."/>
            <person name="Hua S.X."/>
        </authorList>
    </citation>
    <scope>NUCLEOTIDE SEQUENCE [LARGE SCALE GENOMIC DNA]</scope>
    <source>
        <strain evidence="3 4">MUT 4182</strain>
    </source>
</reference>